<evidence type="ECO:0000259" key="1">
    <source>
        <dbReference type="Pfam" id="PF08818"/>
    </source>
</evidence>
<evidence type="ECO:0000313" key="2">
    <source>
        <dbReference type="EMBL" id="OGE83794.1"/>
    </source>
</evidence>
<dbReference type="Pfam" id="PF08818">
    <property type="entry name" value="DUF1801"/>
    <property type="match status" value="1"/>
</dbReference>
<reference evidence="2 3" key="1">
    <citation type="journal article" date="2016" name="Nat. Commun.">
        <title>Thousands of microbial genomes shed light on interconnected biogeochemical processes in an aquifer system.</title>
        <authorList>
            <person name="Anantharaman K."/>
            <person name="Brown C.T."/>
            <person name="Hug L.A."/>
            <person name="Sharon I."/>
            <person name="Castelle C.J."/>
            <person name="Probst A.J."/>
            <person name="Thomas B.C."/>
            <person name="Singh A."/>
            <person name="Wilkins M.J."/>
            <person name="Karaoz U."/>
            <person name="Brodie E.L."/>
            <person name="Williams K.H."/>
            <person name="Hubbard S.S."/>
            <person name="Banfield J.F."/>
        </authorList>
    </citation>
    <scope>NUCLEOTIDE SEQUENCE [LARGE SCALE GENOMIC DNA]</scope>
</reference>
<dbReference type="EMBL" id="MFEN01000036">
    <property type="protein sequence ID" value="OGE83794.1"/>
    <property type="molecule type" value="Genomic_DNA"/>
</dbReference>
<dbReference type="AlphaFoldDB" id="A0A1F5P1P9"/>
<name>A0A1F5P1P9_9BACT</name>
<sequence>MLNTKYKTIDAFIRVFPKDIQGKLGLLRRAIRKAAPGASEAISYGIPTFKLGGNLVHFAAYKNHIGFYPGSAAIRMFKKEFAKYKTSKGTVQFPLDKPLPLALVAKIVKRRVKENQGKN</sequence>
<gene>
    <name evidence="2" type="ORF">A2846_00100</name>
</gene>
<feature type="domain" description="YdhG-like" evidence="1">
    <location>
        <begin position="24"/>
        <end position="112"/>
    </location>
</feature>
<dbReference type="SUPFAM" id="SSF159888">
    <property type="entry name" value="YdhG-like"/>
    <property type="match status" value="1"/>
</dbReference>
<comment type="caution">
    <text evidence="2">The sequence shown here is derived from an EMBL/GenBank/DDBJ whole genome shotgun (WGS) entry which is preliminary data.</text>
</comment>
<organism evidence="2 3">
    <name type="scientific">Candidatus Doudnabacteria bacterium RIFCSPHIGHO2_01_FULL_49_9</name>
    <dbReference type="NCBI Taxonomy" id="1817827"/>
    <lineage>
        <taxon>Bacteria</taxon>
        <taxon>Candidatus Doudnaibacteriota</taxon>
    </lineage>
</organism>
<proteinExistence type="predicted"/>
<dbReference type="InterPro" id="IPR014922">
    <property type="entry name" value="YdhG-like"/>
</dbReference>
<evidence type="ECO:0000313" key="3">
    <source>
        <dbReference type="Proteomes" id="UP000176339"/>
    </source>
</evidence>
<protein>
    <recommendedName>
        <fullName evidence="1">YdhG-like domain-containing protein</fullName>
    </recommendedName>
</protein>
<dbReference type="Proteomes" id="UP000176339">
    <property type="component" value="Unassembled WGS sequence"/>
</dbReference>
<dbReference type="Gene3D" id="3.90.1150.200">
    <property type="match status" value="1"/>
</dbReference>
<accession>A0A1F5P1P9</accession>